<dbReference type="PANTHER" id="PTHR11669:SF8">
    <property type="entry name" value="DNA POLYMERASE III SUBUNIT DELTA"/>
    <property type="match status" value="1"/>
</dbReference>
<evidence type="ECO:0000313" key="1">
    <source>
        <dbReference type="EMBL" id="SHJ58895.1"/>
    </source>
</evidence>
<dbReference type="Pfam" id="PF13177">
    <property type="entry name" value="DNA_pol3_delta2"/>
    <property type="match status" value="1"/>
</dbReference>
<dbReference type="InterPro" id="IPR050238">
    <property type="entry name" value="DNA_Rep/Repair_Clamp_Loader"/>
</dbReference>
<dbReference type="SUPFAM" id="SSF52540">
    <property type="entry name" value="P-loop containing nucleoside triphosphate hydrolases"/>
    <property type="match status" value="1"/>
</dbReference>
<protein>
    <submittedName>
        <fullName evidence="1">DNA polymerase-3 subunit delta</fullName>
    </submittedName>
</protein>
<name>A0A1M6KJ09_9FIRM</name>
<dbReference type="InterPro" id="IPR027417">
    <property type="entry name" value="P-loop_NTPase"/>
</dbReference>
<gene>
    <name evidence="1" type="ORF">SAMN02745138_00175</name>
</gene>
<dbReference type="EMBL" id="FRAH01000003">
    <property type="protein sequence ID" value="SHJ58895.1"/>
    <property type="molecule type" value="Genomic_DNA"/>
</dbReference>
<dbReference type="OrthoDB" id="9810148at2"/>
<dbReference type="InterPro" id="IPR004622">
    <property type="entry name" value="DNA_pol_HolB"/>
</dbReference>
<dbReference type="RefSeq" id="WP_072848052.1">
    <property type="nucleotide sequence ID" value="NZ_FRAH01000003.1"/>
</dbReference>
<dbReference type="Gene3D" id="3.40.50.300">
    <property type="entry name" value="P-loop containing nucleotide triphosphate hydrolases"/>
    <property type="match status" value="1"/>
</dbReference>
<dbReference type="NCBIfam" id="TIGR00678">
    <property type="entry name" value="holB"/>
    <property type="match status" value="1"/>
</dbReference>
<dbReference type="AlphaFoldDB" id="A0A1M6KJ09"/>
<dbReference type="PANTHER" id="PTHR11669">
    <property type="entry name" value="REPLICATION FACTOR C / DNA POLYMERASE III GAMMA-TAU SUBUNIT"/>
    <property type="match status" value="1"/>
</dbReference>
<sequence length="326" mass="36910">MHSFSDIYGNALLLRHLQQAVAGGRVSHAYLLTGSAGSGKRLIADTFAKTLQCEAGGTEPCGHCKSCLAFDSGNHPDIVYVRPTKKTLGVDDVREQILEDVSLKQYRYRYKIYIVEQADTMTVQAQNALLKTLEEPPAYAVFLLLAENQTAFLPTILSRTVTLHIRPLPDTMVADYLEKKKGLSPADSAVYAAYAQGSIGQALDLLEDESFQQMRQEILEKLMALPQAKKGEVFLWAKDLEKYKDDLRFLDMMQLWYRDLLYAKRLRSEKDLIQKDKKAEIFRSAVESEGELARKAALIQRARVQLARNANFRLTMEVMLLQLKEN</sequence>
<reference evidence="1 2" key="1">
    <citation type="submission" date="2016-11" db="EMBL/GenBank/DDBJ databases">
        <authorList>
            <person name="Jaros S."/>
            <person name="Januszkiewicz K."/>
            <person name="Wedrychowicz H."/>
        </authorList>
    </citation>
    <scope>NUCLEOTIDE SEQUENCE [LARGE SCALE GENOMIC DNA]</scope>
    <source>
        <strain evidence="1 2">DSM 14214</strain>
    </source>
</reference>
<dbReference type="GO" id="GO:0003887">
    <property type="term" value="F:DNA-directed DNA polymerase activity"/>
    <property type="evidence" value="ECO:0007669"/>
    <property type="project" value="InterPro"/>
</dbReference>
<accession>A0A1M6KJ09</accession>
<dbReference type="GO" id="GO:0008408">
    <property type="term" value="F:3'-5' exonuclease activity"/>
    <property type="evidence" value="ECO:0007669"/>
    <property type="project" value="InterPro"/>
</dbReference>
<dbReference type="Proteomes" id="UP000183975">
    <property type="component" value="Unassembled WGS sequence"/>
</dbReference>
<dbReference type="GO" id="GO:0006261">
    <property type="term" value="P:DNA-templated DNA replication"/>
    <property type="evidence" value="ECO:0007669"/>
    <property type="project" value="TreeGrafter"/>
</dbReference>
<keyword evidence="2" id="KW-1185">Reference proteome</keyword>
<evidence type="ECO:0000313" key="2">
    <source>
        <dbReference type="Proteomes" id="UP000183975"/>
    </source>
</evidence>
<organism evidence="1 2">
    <name type="scientific">Anaerotignum lactatifermentans DSM 14214</name>
    <dbReference type="NCBI Taxonomy" id="1121323"/>
    <lineage>
        <taxon>Bacteria</taxon>
        <taxon>Bacillati</taxon>
        <taxon>Bacillota</taxon>
        <taxon>Clostridia</taxon>
        <taxon>Lachnospirales</taxon>
        <taxon>Anaerotignaceae</taxon>
        <taxon>Anaerotignum</taxon>
    </lineage>
</organism>
<proteinExistence type="predicted"/>